<gene>
    <name evidence="7" type="primary">LOC115882673</name>
</gene>
<keyword evidence="6" id="KW-1185">Reference proteome</keyword>
<dbReference type="Pfam" id="PF03568">
    <property type="entry name" value="Separin_C"/>
    <property type="match status" value="1"/>
</dbReference>
<dbReference type="RefSeq" id="XP_030756726.1">
    <property type="nucleotide sequence ID" value="XM_030900866.1"/>
</dbReference>
<reference evidence="7" key="1">
    <citation type="submission" date="2025-08" db="UniProtKB">
        <authorList>
            <consortium name="RefSeq"/>
        </authorList>
    </citation>
    <scope>IDENTIFICATION</scope>
    <source>
        <tissue evidence="7">Gonads</tissue>
    </source>
</reference>
<proteinExistence type="predicted"/>
<evidence type="ECO:0000256" key="2">
    <source>
        <dbReference type="ARBA" id="ARBA00012489"/>
    </source>
</evidence>
<protein>
    <recommendedName>
        <fullName evidence="2">separase</fullName>
        <ecNumber evidence="2">3.4.22.49</ecNumber>
    </recommendedName>
</protein>
<evidence type="ECO:0000313" key="6">
    <source>
        <dbReference type="Proteomes" id="UP000504635"/>
    </source>
</evidence>
<dbReference type="InterPro" id="IPR005314">
    <property type="entry name" value="Peptidase_C50"/>
</dbReference>
<keyword evidence="4" id="KW-0159">Chromosome partition</keyword>
<organism evidence="6 7">
    <name type="scientific">Sitophilus oryzae</name>
    <name type="common">Rice weevil</name>
    <name type="synonym">Curculio oryzae</name>
    <dbReference type="NCBI Taxonomy" id="7048"/>
    <lineage>
        <taxon>Eukaryota</taxon>
        <taxon>Metazoa</taxon>
        <taxon>Ecdysozoa</taxon>
        <taxon>Arthropoda</taxon>
        <taxon>Hexapoda</taxon>
        <taxon>Insecta</taxon>
        <taxon>Pterygota</taxon>
        <taxon>Neoptera</taxon>
        <taxon>Endopterygota</taxon>
        <taxon>Coleoptera</taxon>
        <taxon>Polyphaga</taxon>
        <taxon>Cucujiformia</taxon>
        <taxon>Curculionidae</taxon>
        <taxon>Dryophthorinae</taxon>
        <taxon>Sitophilus</taxon>
    </lineage>
</organism>
<evidence type="ECO:0000256" key="1">
    <source>
        <dbReference type="ARBA" id="ARBA00000451"/>
    </source>
</evidence>
<evidence type="ECO:0000256" key="3">
    <source>
        <dbReference type="ARBA" id="ARBA00022801"/>
    </source>
</evidence>
<dbReference type="GO" id="GO:0072686">
    <property type="term" value="C:mitotic spindle"/>
    <property type="evidence" value="ECO:0007669"/>
    <property type="project" value="TreeGrafter"/>
</dbReference>
<dbReference type="GO" id="GO:0005634">
    <property type="term" value="C:nucleus"/>
    <property type="evidence" value="ECO:0007669"/>
    <property type="project" value="InterPro"/>
</dbReference>
<dbReference type="Proteomes" id="UP000504635">
    <property type="component" value="Unplaced"/>
</dbReference>
<dbReference type="InterPro" id="IPR030397">
    <property type="entry name" value="SEPARIN_core_dom"/>
</dbReference>
<dbReference type="PROSITE" id="PS51700">
    <property type="entry name" value="SEPARIN"/>
    <property type="match status" value="1"/>
</dbReference>
<evidence type="ECO:0000256" key="4">
    <source>
        <dbReference type="ARBA" id="ARBA00022829"/>
    </source>
</evidence>
<dbReference type="PANTHER" id="PTHR12792">
    <property type="entry name" value="EXTRA SPINDLE POLES 1-RELATED"/>
    <property type="match status" value="1"/>
</dbReference>
<sequence length="601" mass="70250">MEGIFSTREDILKELDTMAGFNHTLRSGLFHQRSQKFKAGFWNDEELSQIYCLVDSHVPTLRERTAMRYERLLAKEELNDELTQKLKFLKNIIYTKCFYDAENRIKEILNQVAEMPKEWTLVQLTSQQATAELENINMKKYETSAIHITVFDCGQDKTNPFTVKVDKPHTANDKIELLQELMSLVNENRDRLTNVSGLTRFKNYEEKMKYSQSRDRVDESMNMLVKKIETIWLGEFRCLLIGKYQDVNIEEYIRKEIDSYLEKENFLLVRRQKEILYKFVKGSNFLSSNEMLNAVEYCVNDNTESVAIKKLCDFMKTINRNVNSIFKNKLRHPVILIVDECLDCVPWEMMKVIENEPISRLPSLHFVYLLYKTHEKDIENGHKVIRNYSNGSYIVNPDKNLETMENRMTSFYKYWMPEWNGISGQKPGKDEFIQMLTESEIFSYNGHGNGAHLMSVDALQRKYVQTVVMLFGCASTRINKLGPQTEMYGSYHMYLISRCPCVVGMLWEVTDVDTDVLTVEFISSWVPSKAPIHWANLNKTNWTKGKEKKINPILTDAKENKEEFNNPELLRALCHSKNSAKYFMTKAACVVRGLPVKIKEN</sequence>
<accession>A0A6J2Y0A4</accession>
<dbReference type="EC" id="3.4.22.49" evidence="2"/>
<name>A0A6J2Y0A4_SITOR</name>
<dbReference type="GO" id="GO:0051307">
    <property type="term" value="P:meiotic chromosome separation"/>
    <property type="evidence" value="ECO:0007669"/>
    <property type="project" value="TreeGrafter"/>
</dbReference>
<dbReference type="AlphaFoldDB" id="A0A6J2Y0A4"/>
<dbReference type="GO" id="GO:0004197">
    <property type="term" value="F:cysteine-type endopeptidase activity"/>
    <property type="evidence" value="ECO:0007669"/>
    <property type="project" value="InterPro"/>
</dbReference>
<evidence type="ECO:0000313" key="7">
    <source>
        <dbReference type="RefSeq" id="XP_030756726.1"/>
    </source>
</evidence>
<feature type="domain" description="Peptidase C50" evidence="5">
    <location>
        <begin position="388"/>
        <end position="484"/>
    </location>
</feature>
<dbReference type="InParanoid" id="A0A6J2Y0A4"/>
<dbReference type="GeneID" id="115882673"/>
<evidence type="ECO:0000259" key="5">
    <source>
        <dbReference type="PROSITE" id="PS51700"/>
    </source>
</evidence>
<dbReference type="GO" id="GO:0005737">
    <property type="term" value="C:cytoplasm"/>
    <property type="evidence" value="ECO:0007669"/>
    <property type="project" value="TreeGrafter"/>
</dbReference>
<dbReference type="FunCoup" id="A0A6J2Y0A4">
    <property type="interactions" value="19"/>
</dbReference>
<keyword evidence="3" id="KW-0378">Hydrolase</keyword>
<dbReference type="KEGG" id="soy:115882673"/>
<comment type="catalytic activity">
    <reaction evidence="1">
        <text>All bonds known to be hydrolyzed by this endopeptidase have arginine in P1 and an acidic residue in P4. P6 is often occupied by an acidic residue or by a hydroxy-amino-acid residue, the phosphorylation of which enhances cleavage.</text>
        <dbReference type="EC" id="3.4.22.49"/>
    </reaction>
</comment>
<dbReference type="CTD" id="38640"/>
<dbReference type="PANTHER" id="PTHR12792:SF0">
    <property type="entry name" value="SEPARIN"/>
    <property type="match status" value="1"/>
</dbReference>
<dbReference type="GO" id="GO:0006508">
    <property type="term" value="P:proteolysis"/>
    <property type="evidence" value="ECO:0007669"/>
    <property type="project" value="InterPro"/>
</dbReference>
<dbReference type="OrthoDB" id="10255632at2759"/>